<protein>
    <submittedName>
        <fullName evidence="1">Uncharacterized protein</fullName>
    </submittedName>
</protein>
<name>A0ABS7SA93_9MICO</name>
<accession>A0ABS7SA93</accession>
<comment type="caution">
    <text evidence="1">The sequence shown here is derived from an EMBL/GenBank/DDBJ whole genome shotgun (WGS) entry which is preliminary data.</text>
</comment>
<organism evidence="1 2">
    <name type="scientific">Occultella gossypii</name>
    <dbReference type="NCBI Taxonomy" id="2800820"/>
    <lineage>
        <taxon>Bacteria</taxon>
        <taxon>Bacillati</taxon>
        <taxon>Actinomycetota</taxon>
        <taxon>Actinomycetes</taxon>
        <taxon>Micrococcales</taxon>
        <taxon>Ruaniaceae</taxon>
        <taxon>Occultella</taxon>
    </lineage>
</organism>
<dbReference type="RefSeq" id="WP_223406873.1">
    <property type="nucleotide sequence ID" value="NZ_JAGSHT010000013.1"/>
</dbReference>
<dbReference type="EMBL" id="JAGSHT010000013">
    <property type="protein sequence ID" value="MBZ2197252.1"/>
    <property type="molecule type" value="Genomic_DNA"/>
</dbReference>
<evidence type="ECO:0000313" key="2">
    <source>
        <dbReference type="Proteomes" id="UP000826651"/>
    </source>
</evidence>
<sequence>MSEYVPNADDVRESYAIAQPRKHMRQSRAEFDRWLAAHDAEVAEKALREYAEAAGENESIDNWTAAEVRQDVEAWISDGIACEAVTR</sequence>
<keyword evidence="2" id="KW-1185">Reference proteome</keyword>
<evidence type="ECO:0000313" key="1">
    <source>
        <dbReference type="EMBL" id="MBZ2197252.1"/>
    </source>
</evidence>
<dbReference type="Proteomes" id="UP000826651">
    <property type="component" value="Unassembled WGS sequence"/>
</dbReference>
<proteinExistence type="predicted"/>
<reference evidence="1 2" key="1">
    <citation type="submission" date="2021-04" db="EMBL/GenBank/DDBJ databases">
        <title>Ruania sp. nov., isolated from sandy soil of mangrove forest.</title>
        <authorList>
            <person name="Ge X."/>
            <person name="Huang R."/>
            <person name="Liu W."/>
        </authorList>
    </citation>
    <scope>NUCLEOTIDE SEQUENCE [LARGE SCALE GENOMIC DNA]</scope>
    <source>
        <strain evidence="1 2">N2-46</strain>
    </source>
</reference>
<gene>
    <name evidence="1" type="ORF">KCQ71_13890</name>
</gene>